<dbReference type="PANTHER" id="PTHR24006:SF758">
    <property type="entry name" value="UBIQUITIN CARBOXYL-TERMINAL HYDROLASE 36"/>
    <property type="match status" value="1"/>
</dbReference>
<dbReference type="InterPro" id="IPR018200">
    <property type="entry name" value="USP_CS"/>
</dbReference>
<dbReference type="FunFam" id="3.90.70.10:FF:000119">
    <property type="entry name" value="Ubiquitin specific peptidase 36"/>
    <property type="match status" value="1"/>
</dbReference>
<evidence type="ECO:0000256" key="8">
    <source>
        <dbReference type="ARBA" id="ARBA00022807"/>
    </source>
</evidence>
<dbReference type="AlphaFoldDB" id="A0A5E4QZR6"/>
<dbReference type="SUPFAM" id="SSF54001">
    <property type="entry name" value="Cysteine proteinases"/>
    <property type="match status" value="1"/>
</dbReference>
<keyword evidence="7" id="KW-0378">Hydrolase</keyword>
<keyword evidence="5" id="KW-0645">Protease</keyword>
<dbReference type="GO" id="GO:0004843">
    <property type="term" value="F:cysteine-type deubiquitinase activity"/>
    <property type="evidence" value="ECO:0007669"/>
    <property type="project" value="UniProtKB-EC"/>
</dbReference>
<evidence type="ECO:0000256" key="6">
    <source>
        <dbReference type="ARBA" id="ARBA00022786"/>
    </source>
</evidence>
<dbReference type="GO" id="GO:0005829">
    <property type="term" value="C:cytosol"/>
    <property type="evidence" value="ECO:0007669"/>
    <property type="project" value="TreeGrafter"/>
</dbReference>
<proteinExistence type="inferred from homology"/>
<reference evidence="15 16" key="1">
    <citation type="submission" date="2017-07" db="EMBL/GenBank/DDBJ databases">
        <authorList>
            <person name="Talla V."/>
            <person name="Backstrom N."/>
        </authorList>
    </citation>
    <scope>NUCLEOTIDE SEQUENCE [LARGE SCALE GENOMIC DNA]</scope>
</reference>
<dbReference type="InterPro" id="IPR001394">
    <property type="entry name" value="Peptidase_C19_UCH"/>
</dbReference>
<evidence type="ECO:0000313" key="15">
    <source>
        <dbReference type="EMBL" id="VVD03166.1"/>
    </source>
</evidence>
<dbReference type="InterPro" id="IPR028889">
    <property type="entry name" value="USP"/>
</dbReference>
<comment type="subcellular location">
    <subcellularLocation>
        <location evidence="2">Nucleus</location>
        <location evidence="2">Nucleolus</location>
    </subcellularLocation>
</comment>
<evidence type="ECO:0000256" key="3">
    <source>
        <dbReference type="ARBA" id="ARBA00009085"/>
    </source>
</evidence>
<dbReference type="GO" id="GO:0005730">
    <property type="term" value="C:nucleolus"/>
    <property type="evidence" value="ECO:0007669"/>
    <property type="project" value="UniProtKB-SubCell"/>
</dbReference>
<dbReference type="InterPro" id="IPR038765">
    <property type="entry name" value="Papain-like_cys_pep_sf"/>
</dbReference>
<feature type="domain" description="USP" evidence="14">
    <location>
        <begin position="32"/>
        <end position="259"/>
    </location>
</feature>
<comment type="similarity">
    <text evidence="3">Belongs to the peptidase C19 family.</text>
</comment>
<evidence type="ECO:0000256" key="7">
    <source>
        <dbReference type="ARBA" id="ARBA00022801"/>
    </source>
</evidence>
<dbReference type="Proteomes" id="UP000324832">
    <property type="component" value="Unassembled WGS sequence"/>
</dbReference>
<evidence type="ECO:0000256" key="13">
    <source>
        <dbReference type="ARBA" id="ARBA00043009"/>
    </source>
</evidence>
<keyword evidence="6" id="KW-0833">Ubl conjugation pathway</keyword>
<evidence type="ECO:0000256" key="10">
    <source>
        <dbReference type="ARBA" id="ARBA00041300"/>
    </source>
</evidence>
<dbReference type="GO" id="GO:0006508">
    <property type="term" value="P:proteolysis"/>
    <property type="evidence" value="ECO:0007669"/>
    <property type="project" value="UniProtKB-KW"/>
</dbReference>
<evidence type="ECO:0000256" key="2">
    <source>
        <dbReference type="ARBA" id="ARBA00004604"/>
    </source>
</evidence>
<dbReference type="PROSITE" id="PS50235">
    <property type="entry name" value="USP_3"/>
    <property type="match status" value="1"/>
</dbReference>
<dbReference type="Pfam" id="PF00443">
    <property type="entry name" value="UCH"/>
    <property type="match status" value="1"/>
</dbReference>
<evidence type="ECO:0000256" key="4">
    <source>
        <dbReference type="ARBA" id="ARBA00012759"/>
    </source>
</evidence>
<evidence type="ECO:0000256" key="12">
    <source>
        <dbReference type="ARBA" id="ARBA00042420"/>
    </source>
</evidence>
<dbReference type="GO" id="GO:0016579">
    <property type="term" value="P:protein deubiquitination"/>
    <property type="evidence" value="ECO:0007669"/>
    <property type="project" value="InterPro"/>
</dbReference>
<protein>
    <recommendedName>
        <fullName evidence="9">Ubiquitin carboxyl-terminal hydrolase 36</fullName>
        <ecNumber evidence="4">3.4.19.12</ecNumber>
    </recommendedName>
    <alternativeName>
        <fullName evidence="12">Deubiquitinating enzyme 36</fullName>
    </alternativeName>
    <alternativeName>
        <fullName evidence="11">Protein scrawny</fullName>
    </alternativeName>
    <alternativeName>
        <fullName evidence="10">Ubiquitin thioesterase 36</fullName>
    </alternativeName>
    <alternativeName>
        <fullName evidence="13">Ubiquitin-specific-processing protease 36</fullName>
    </alternativeName>
</protein>
<dbReference type="InterPro" id="IPR050164">
    <property type="entry name" value="Peptidase_C19"/>
</dbReference>
<dbReference type="EC" id="3.4.19.12" evidence="4"/>
<keyword evidence="16" id="KW-1185">Reference proteome</keyword>
<organism evidence="15 16">
    <name type="scientific">Leptidea sinapis</name>
    <dbReference type="NCBI Taxonomy" id="189913"/>
    <lineage>
        <taxon>Eukaryota</taxon>
        <taxon>Metazoa</taxon>
        <taxon>Ecdysozoa</taxon>
        <taxon>Arthropoda</taxon>
        <taxon>Hexapoda</taxon>
        <taxon>Insecta</taxon>
        <taxon>Pterygota</taxon>
        <taxon>Neoptera</taxon>
        <taxon>Endopterygota</taxon>
        <taxon>Lepidoptera</taxon>
        <taxon>Glossata</taxon>
        <taxon>Ditrysia</taxon>
        <taxon>Papilionoidea</taxon>
        <taxon>Pieridae</taxon>
        <taxon>Dismorphiinae</taxon>
        <taxon>Leptidea</taxon>
    </lineage>
</organism>
<sequence length="259" mass="29864">MNGEDGLPKPKRILFPLENVQVGWQNAWAAGAGMHNVGNTCYLNSTLQALFHVPALANWLVAEVNHSEKCNQQEACVICGMRATLISTQKSGGAPIKPWQVYSKLRLICRHLTPGRQEDAHEFLRYLVEAMEKCYLSRFIISDKLDQYSKETTPLNQILGGYLRSTVRCLACHHLSTTYQHFQDLLLDIRKHSTLDEALDSFFSRERLEDLGLQWYFVLLLRGFHLLEGSYRNMYNLEKRFHLANICIIRTHNSNFHIN</sequence>
<name>A0A5E4QZR6_9NEOP</name>
<accession>A0A5E4QZR6</accession>
<evidence type="ECO:0000259" key="14">
    <source>
        <dbReference type="PROSITE" id="PS50235"/>
    </source>
</evidence>
<evidence type="ECO:0000256" key="5">
    <source>
        <dbReference type="ARBA" id="ARBA00022670"/>
    </source>
</evidence>
<dbReference type="Gene3D" id="3.90.70.10">
    <property type="entry name" value="Cysteine proteinases"/>
    <property type="match status" value="1"/>
</dbReference>
<gene>
    <name evidence="15" type="ORF">LSINAPIS_LOCUS13214</name>
</gene>
<dbReference type="GO" id="GO:0042981">
    <property type="term" value="P:regulation of apoptotic process"/>
    <property type="evidence" value="ECO:0007669"/>
    <property type="project" value="TreeGrafter"/>
</dbReference>
<dbReference type="EMBL" id="FZQP02006665">
    <property type="protein sequence ID" value="VVD03166.1"/>
    <property type="molecule type" value="Genomic_DNA"/>
</dbReference>
<comment type="catalytic activity">
    <reaction evidence="1">
        <text>Thiol-dependent hydrolysis of ester, thioester, amide, peptide and isopeptide bonds formed by the C-terminal Gly of ubiquitin (a 76-residue protein attached to proteins as an intracellular targeting signal).</text>
        <dbReference type="EC" id="3.4.19.12"/>
    </reaction>
</comment>
<evidence type="ECO:0000256" key="11">
    <source>
        <dbReference type="ARBA" id="ARBA00042154"/>
    </source>
</evidence>
<evidence type="ECO:0000313" key="16">
    <source>
        <dbReference type="Proteomes" id="UP000324832"/>
    </source>
</evidence>
<evidence type="ECO:0000256" key="9">
    <source>
        <dbReference type="ARBA" id="ARBA00039432"/>
    </source>
</evidence>
<dbReference type="PANTHER" id="PTHR24006">
    <property type="entry name" value="UBIQUITIN CARBOXYL-TERMINAL HYDROLASE"/>
    <property type="match status" value="1"/>
</dbReference>
<keyword evidence="8" id="KW-0788">Thiol protease</keyword>
<evidence type="ECO:0000256" key="1">
    <source>
        <dbReference type="ARBA" id="ARBA00000707"/>
    </source>
</evidence>
<dbReference type="PROSITE" id="PS00972">
    <property type="entry name" value="USP_1"/>
    <property type="match status" value="1"/>
</dbReference>